<gene>
    <name evidence="2" type="ORF">GN299_13750</name>
</gene>
<dbReference type="Proteomes" id="UP000442695">
    <property type="component" value="Unassembled WGS sequence"/>
</dbReference>
<evidence type="ECO:0000313" key="3">
    <source>
        <dbReference type="Proteomes" id="UP000442695"/>
    </source>
</evidence>
<dbReference type="InterPro" id="IPR035919">
    <property type="entry name" value="EAL_sf"/>
</dbReference>
<dbReference type="PANTHER" id="PTHR33121">
    <property type="entry name" value="CYCLIC DI-GMP PHOSPHODIESTERASE PDEF"/>
    <property type="match status" value="1"/>
</dbReference>
<dbReference type="EMBL" id="WOWR01000015">
    <property type="protein sequence ID" value="KAF0254315.1"/>
    <property type="molecule type" value="Genomic_DNA"/>
</dbReference>
<dbReference type="Pfam" id="PF00563">
    <property type="entry name" value="EAL"/>
    <property type="match status" value="1"/>
</dbReference>
<dbReference type="CDD" id="cd01948">
    <property type="entry name" value="EAL"/>
    <property type="match status" value="1"/>
</dbReference>
<evidence type="ECO:0000259" key="1">
    <source>
        <dbReference type="PROSITE" id="PS50883"/>
    </source>
</evidence>
<feature type="domain" description="EAL" evidence="1">
    <location>
        <begin position="1"/>
        <end position="246"/>
    </location>
</feature>
<protein>
    <submittedName>
        <fullName evidence="2">EAL domain-containing protein</fullName>
    </submittedName>
</protein>
<sequence length="259" mass="28440">MANPAATDATSLPLYVVYQPVLRMNEDGPVVFAYESLMRVGPTEADHSTLSVITLAEQNGTMPKLDTMIARMVCSDVASIDGMRLWINLSQSTMATPAAAKEIGELIEAHNLSSRVTLEITETVSGNEQRIVESLRWLKSKNITVVLDDIDDGFAKSHLLQSEFIAGCKLSRRSTIRMTREPDYLASARKLAAWCKANGKSVVMEGIETVKEFECAVSLGADFCQGFYFWKPILLSQLPAPGTRVLMPPPLPETMALAR</sequence>
<evidence type="ECO:0000313" key="2">
    <source>
        <dbReference type="EMBL" id="KAF0254315.1"/>
    </source>
</evidence>
<dbReference type="GO" id="GO:0071111">
    <property type="term" value="F:cyclic-guanylate-specific phosphodiesterase activity"/>
    <property type="evidence" value="ECO:0007669"/>
    <property type="project" value="InterPro"/>
</dbReference>
<organism evidence="2 3">
    <name type="scientific">Pseudomonas putida</name>
    <name type="common">Arthrobacter siderocapsulatus</name>
    <dbReference type="NCBI Taxonomy" id="303"/>
    <lineage>
        <taxon>Bacteria</taxon>
        <taxon>Pseudomonadati</taxon>
        <taxon>Pseudomonadota</taxon>
        <taxon>Gammaproteobacteria</taxon>
        <taxon>Pseudomonadales</taxon>
        <taxon>Pseudomonadaceae</taxon>
        <taxon>Pseudomonas</taxon>
    </lineage>
</organism>
<proteinExistence type="predicted"/>
<dbReference type="SMART" id="SM00052">
    <property type="entry name" value="EAL"/>
    <property type="match status" value="1"/>
</dbReference>
<accession>A0A7V8J4C7</accession>
<dbReference type="SUPFAM" id="SSF141868">
    <property type="entry name" value="EAL domain-like"/>
    <property type="match status" value="1"/>
</dbReference>
<dbReference type="RefSeq" id="WP_156859047.1">
    <property type="nucleotide sequence ID" value="NZ_WOWR01000015.1"/>
</dbReference>
<dbReference type="Gene3D" id="3.20.20.450">
    <property type="entry name" value="EAL domain"/>
    <property type="match status" value="1"/>
</dbReference>
<dbReference type="PANTHER" id="PTHR33121:SF70">
    <property type="entry name" value="SIGNALING PROTEIN YKOW"/>
    <property type="match status" value="1"/>
</dbReference>
<dbReference type="PROSITE" id="PS50883">
    <property type="entry name" value="EAL"/>
    <property type="match status" value="1"/>
</dbReference>
<dbReference type="AlphaFoldDB" id="A0A7V8J4C7"/>
<name>A0A7V8J4C7_PSEPU</name>
<dbReference type="InterPro" id="IPR001633">
    <property type="entry name" value="EAL_dom"/>
</dbReference>
<dbReference type="InterPro" id="IPR050706">
    <property type="entry name" value="Cyclic-di-GMP_PDE-like"/>
</dbReference>
<reference evidence="2 3" key="1">
    <citation type="submission" date="2019-12" db="EMBL/GenBank/DDBJ databases">
        <authorList>
            <person name="Woiski C."/>
        </authorList>
    </citation>
    <scope>NUCLEOTIDE SEQUENCE [LARGE SCALE GENOMIC DNA]</scope>
    <source>
        <strain evidence="2 3">BOE100</strain>
    </source>
</reference>
<comment type="caution">
    <text evidence="2">The sequence shown here is derived from an EMBL/GenBank/DDBJ whole genome shotgun (WGS) entry which is preliminary data.</text>
</comment>